<keyword evidence="4" id="KW-1185">Reference proteome</keyword>
<dbReference type="OrthoDB" id="7876308at2"/>
<feature type="domain" description="DUF4168" evidence="2">
    <location>
        <begin position="51"/>
        <end position="128"/>
    </location>
</feature>
<dbReference type="STRING" id="311180.SAMN04488050_11472"/>
<dbReference type="Proteomes" id="UP000199392">
    <property type="component" value="Unassembled WGS sequence"/>
</dbReference>
<dbReference type="RefSeq" id="WP_092429654.1">
    <property type="nucleotide sequence ID" value="NZ_FNCL01000015.1"/>
</dbReference>
<keyword evidence="1" id="KW-0732">Signal</keyword>
<dbReference type="InterPro" id="IPR025433">
    <property type="entry name" value="DUF4168"/>
</dbReference>
<dbReference type="Pfam" id="PF13767">
    <property type="entry name" value="DUF4168"/>
    <property type="match status" value="1"/>
</dbReference>
<organism evidence="3 4">
    <name type="scientific">Alloyangia pacifica</name>
    <dbReference type="NCBI Taxonomy" id="311180"/>
    <lineage>
        <taxon>Bacteria</taxon>
        <taxon>Pseudomonadati</taxon>
        <taxon>Pseudomonadota</taxon>
        <taxon>Alphaproteobacteria</taxon>
        <taxon>Rhodobacterales</taxon>
        <taxon>Roseobacteraceae</taxon>
        <taxon>Alloyangia</taxon>
    </lineage>
</organism>
<reference evidence="4" key="1">
    <citation type="submission" date="2016-10" db="EMBL/GenBank/DDBJ databases">
        <authorList>
            <person name="Varghese N."/>
            <person name="Submissions S."/>
        </authorList>
    </citation>
    <scope>NUCLEOTIDE SEQUENCE [LARGE SCALE GENOMIC DNA]</scope>
    <source>
        <strain evidence="4">DSM 26894</strain>
    </source>
</reference>
<sequence>MKLNGMLLKSTVIAALVAAPLAPVMAQTATPEAPAEPPAAAAPAAPSVEFSEEQLTAFVDAAAQVQAVQQNYMAQIDAVEEPEGKQELVEKAQVEMADAVNETEGMDVNTYNEIGQAAQADPELNQRIIAMLQERAPAGPETMTE</sequence>
<dbReference type="EMBL" id="FOZW01000014">
    <property type="protein sequence ID" value="SFT20110.1"/>
    <property type="molecule type" value="Genomic_DNA"/>
</dbReference>
<protein>
    <recommendedName>
        <fullName evidence="2">DUF4168 domain-containing protein</fullName>
    </recommendedName>
</protein>
<evidence type="ECO:0000259" key="2">
    <source>
        <dbReference type="Pfam" id="PF13767"/>
    </source>
</evidence>
<feature type="signal peptide" evidence="1">
    <location>
        <begin position="1"/>
        <end position="26"/>
    </location>
</feature>
<feature type="chain" id="PRO_5011676945" description="DUF4168 domain-containing protein" evidence="1">
    <location>
        <begin position="27"/>
        <end position="145"/>
    </location>
</feature>
<name>A0A1I6W2B0_9RHOB</name>
<evidence type="ECO:0000313" key="3">
    <source>
        <dbReference type="EMBL" id="SFT20110.1"/>
    </source>
</evidence>
<evidence type="ECO:0000256" key="1">
    <source>
        <dbReference type="SAM" id="SignalP"/>
    </source>
</evidence>
<evidence type="ECO:0000313" key="4">
    <source>
        <dbReference type="Proteomes" id="UP000199392"/>
    </source>
</evidence>
<accession>A0A1I6W2B0</accession>
<gene>
    <name evidence="3" type="ORF">SAMN04488050_11472</name>
</gene>
<proteinExistence type="predicted"/>
<dbReference type="AlphaFoldDB" id="A0A1I6W2B0"/>